<protein>
    <recommendedName>
        <fullName evidence="2 3">Peptide deformylase</fullName>
        <ecNumber evidence="2 3">3.5.1.88</ecNumber>
    </recommendedName>
</protein>
<keyword evidence="6" id="KW-1185">Reference proteome</keyword>
<comment type="caution">
    <text evidence="5">The sequence shown here is derived from an EMBL/GenBank/DDBJ whole genome shotgun (WGS) entry which is preliminary data.</text>
</comment>
<organism evidence="5 6">
    <name type="scientific">Geodia barretti</name>
    <name type="common">Barrett's horny sponge</name>
    <dbReference type="NCBI Taxonomy" id="519541"/>
    <lineage>
        <taxon>Eukaryota</taxon>
        <taxon>Metazoa</taxon>
        <taxon>Porifera</taxon>
        <taxon>Demospongiae</taxon>
        <taxon>Heteroscleromorpha</taxon>
        <taxon>Tetractinellida</taxon>
        <taxon>Astrophorina</taxon>
        <taxon>Geodiidae</taxon>
        <taxon>Geodia</taxon>
    </lineage>
</organism>
<feature type="compositionally biased region" description="Basic and acidic residues" evidence="4">
    <location>
        <begin position="99"/>
        <end position="150"/>
    </location>
</feature>
<dbReference type="EC" id="3.5.1.88" evidence="2 3"/>
<comment type="catalytic activity">
    <reaction evidence="3">
        <text>N-terminal N-formyl-L-methionyl-[peptide] + H2O = N-terminal L-methionyl-[peptide] + formate</text>
        <dbReference type="Rhea" id="RHEA:24420"/>
        <dbReference type="Rhea" id="RHEA-COMP:10639"/>
        <dbReference type="Rhea" id="RHEA-COMP:10640"/>
        <dbReference type="ChEBI" id="CHEBI:15377"/>
        <dbReference type="ChEBI" id="CHEBI:15740"/>
        <dbReference type="ChEBI" id="CHEBI:49298"/>
        <dbReference type="ChEBI" id="CHEBI:64731"/>
        <dbReference type="EC" id="3.5.1.88"/>
    </reaction>
</comment>
<sequence>MEEAMVLVNPEIVHREGEREVEEGCLSVPGYRGMVVRSESVRARALDLSSKIFKLEADELLAQALEHEIDHLNGIMYLDHLVAHTTVYKIVESTDGSEEDAKYEADGAGDDHGHDGHDHENGHEEHGHEHTHDPDFEALHQRLHEMRGDAVEPGPVESTSQQEPSA</sequence>
<dbReference type="EMBL" id="CASHTH010000556">
    <property type="protein sequence ID" value="CAI8004263.1"/>
    <property type="molecule type" value="Genomic_DNA"/>
</dbReference>
<keyword evidence="3" id="KW-0479">Metal-binding</keyword>
<proteinExistence type="inferred from homology"/>
<evidence type="ECO:0000256" key="1">
    <source>
        <dbReference type="ARBA" id="ARBA00010759"/>
    </source>
</evidence>
<dbReference type="Gene3D" id="3.90.45.10">
    <property type="entry name" value="Peptide deformylase"/>
    <property type="match status" value="1"/>
</dbReference>
<name>A0AA35R4S9_GEOBA</name>
<comment type="similarity">
    <text evidence="1 3">Belongs to the polypeptide deformylase family.</text>
</comment>
<comment type="function">
    <text evidence="3">Removes the formyl group from the N-terminal Met of newly synthesized proteins.</text>
</comment>
<evidence type="ECO:0000256" key="3">
    <source>
        <dbReference type="RuleBase" id="RU362111"/>
    </source>
</evidence>
<reference evidence="5" key="1">
    <citation type="submission" date="2023-03" db="EMBL/GenBank/DDBJ databases">
        <authorList>
            <person name="Steffen K."/>
            <person name="Cardenas P."/>
        </authorList>
    </citation>
    <scope>NUCLEOTIDE SEQUENCE</scope>
</reference>
<dbReference type="PANTHER" id="PTHR10458:SF22">
    <property type="entry name" value="PEPTIDE DEFORMYLASE"/>
    <property type="match status" value="1"/>
</dbReference>
<evidence type="ECO:0000256" key="4">
    <source>
        <dbReference type="SAM" id="MobiDB-lite"/>
    </source>
</evidence>
<dbReference type="PRINTS" id="PR01576">
    <property type="entry name" value="PDEFORMYLASE"/>
</dbReference>
<dbReference type="AlphaFoldDB" id="A0AA35R4S9"/>
<dbReference type="InterPro" id="IPR023635">
    <property type="entry name" value="Peptide_deformylase"/>
</dbReference>
<keyword evidence="3" id="KW-0378">Hydrolase</keyword>
<dbReference type="SUPFAM" id="SSF56420">
    <property type="entry name" value="Peptide deformylase"/>
    <property type="match status" value="1"/>
</dbReference>
<dbReference type="GO" id="GO:0006412">
    <property type="term" value="P:translation"/>
    <property type="evidence" value="ECO:0007669"/>
    <property type="project" value="UniProtKB-KW"/>
</dbReference>
<accession>A0AA35R4S9</accession>
<dbReference type="InterPro" id="IPR036821">
    <property type="entry name" value="Peptide_deformylase_sf"/>
</dbReference>
<dbReference type="GO" id="GO:0042586">
    <property type="term" value="F:peptide deformylase activity"/>
    <property type="evidence" value="ECO:0007669"/>
    <property type="project" value="UniProtKB-EC"/>
</dbReference>
<gene>
    <name evidence="5" type="ORF">GBAR_LOCUS3862</name>
</gene>
<dbReference type="PANTHER" id="PTHR10458">
    <property type="entry name" value="PEPTIDE DEFORMYLASE"/>
    <property type="match status" value="1"/>
</dbReference>
<evidence type="ECO:0000313" key="5">
    <source>
        <dbReference type="EMBL" id="CAI8004263.1"/>
    </source>
</evidence>
<evidence type="ECO:0000313" key="6">
    <source>
        <dbReference type="Proteomes" id="UP001174909"/>
    </source>
</evidence>
<keyword evidence="3" id="KW-0648">Protein biosynthesis</keyword>
<evidence type="ECO:0000256" key="2">
    <source>
        <dbReference type="ARBA" id="ARBA00012175"/>
    </source>
</evidence>
<feature type="compositionally biased region" description="Polar residues" evidence="4">
    <location>
        <begin position="157"/>
        <end position="166"/>
    </location>
</feature>
<dbReference type="Pfam" id="PF01327">
    <property type="entry name" value="Pep_deformylase"/>
    <property type="match status" value="1"/>
</dbReference>
<dbReference type="Proteomes" id="UP001174909">
    <property type="component" value="Unassembled WGS sequence"/>
</dbReference>
<feature type="region of interest" description="Disordered" evidence="4">
    <location>
        <begin position="94"/>
        <end position="166"/>
    </location>
</feature>
<dbReference type="GO" id="GO:0046872">
    <property type="term" value="F:metal ion binding"/>
    <property type="evidence" value="ECO:0007669"/>
    <property type="project" value="UniProtKB-KW"/>
</dbReference>